<gene>
    <name evidence="2" type="ORF">CNQ84_04575</name>
</gene>
<feature type="domain" description="AB hydrolase-1" evidence="1">
    <location>
        <begin position="63"/>
        <end position="254"/>
    </location>
</feature>
<accession>A0A2A3MLU2</accession>
<organism evidence="2 3">
    <name type="scientific">Pseudomonas abyssi</name>
    <dbReference type="NCBI Taxonomy" id="170540"/>
    <lineage>
        <taxon>Bacteria</taxon>
        <taxon>Pseudomonadati</taxon>
        <taxon>Pseudomonadota</taxon>
        <taxon>Gammaproteobacteria</taxon>
        <taxon>Pseudomonadales</taxon>
        <taxon>Pseudomonadaceae</taxon>
        <taxon>Pseudomonas</taxon>
    </lineage>
</organism>
<dbReference type="EMBL" id="NTMR01000003">
    <property type="protein sequence ID" value="PBK05776.1"/>
    <property type="molecule type" value="Genomic_DNA"/>
</dbReference>
<dbReference type="InterPro" id="IPR000073">
    <property type="entry name" value="AB_hydrolase_1"/>
</dbReference>
<dbReference type="InterPro" id="IPR029058">
    <property type="entry name" value="AB_hydrolase_fold"/>
</dbReference>
<keyword evidence="3" id="KW-1185">Reference proteome</keyword>
<evidence type="ECO:0000313" key="3">
    <source>
        <dbReference type="Proteomes" id="UP000242313"/>
    </source>
</evidence>
<evidence type="ECO:0000313" key="2">
    <source>
        <dbReference type="EMBL" id="PBK05776.1"/>
    </source>
</evidence>
<proteinExistence type="predicted"/>
<comment type="caution">
    <text evidence="2">The sequence shown here is derived from an EMBL/GenBank/DDBJ whole genome shotgun (WGS) entry which is preliminary data.</text>
</comment>
<name>A0A2A3MLU2_9PSED</name>
<dbReference type="RefSeq" id="WP_096003714.1">
    <property type="nucleotide sequence ID" value="NZ_NTMR01000003.1"/>
</dbReference>
<dbReference type="Proteomes" id="UP000242313">
    <property type="component" value="Unassembled WGS sequence"/>
</dbReference>
<reference evidence="2 3" key="1">
    <citation type="submission" date="2017-09" db="EMBL/GenBank/DDBJ databases">
        <title>Pseudomonas abyssi sp. nov. isolated from Abyssopelagic Water.</title>
        <authorList>
            <person name="Wei Y."/>
        </authorList>
    </citation>
    <scope>NUCLEOTIDE SEQUENCE [LARGE SCALE GENOMIC DNA]</scope>
    <source>
        <strain evidence="2 3">MT5</strain>
    </source>
</reference>
<dbReference type="Gene3D" id="3.40.50.1820">
    <property type="entry name" value="alpha/beta hydrolase"/>
    <property type="match status" value="1"/>
</dbReference>
<sequence length="272" mass="28692">MTSQHASVAPSSALDSACRAFSVPQRIQASSLERSLLAQAQHSVLPFEDGDIALWRFGLGPQVLLVHGWDSRGSHLAGYVEPLVRAGFAVTLFDLPAHGDSGGELSSPVHAGRALSAVAESLGPIHGIIAHSLGSAASLMAFANGLQVKASAHLCGPSSLTPVVKLQALGYRLDAEEQQQFHAWVEQHIGCETSAADIDALKHGLQHPGLILHDPADRVVPFAASKDLHKHWSAAELVELEGLGHRRILTDPQVIDRCCALLISALTAGARA</sequence>
<dbReference type="SUPFAM" id="SSF53474">
    <property type="entry name" value="alpha/beta-Hydrolases"/>
    <property type="match status" value="1"/>
</dbReference>
<protein>
    <recommendedName>
        <fullName evidence="1">AB hydrolase-1 domain-containing protein</fullName>
    </recommendedName>
</protein>
<evidence type="ECO:0000259" key="1">
    <source>
        <dbReference type="Pfam" id="PF12697"/>
    </source>
</evidence>
<dbReference type="AlphaFoldDB" id="A0A2A3MLU2"/>
<dbReference type="Pfam" id="PF12697">
    <property type="entry name" value="Abhydrolase_6"/>
    <property type="match status" value="1"/>
</dbReference>